<dbReference type="Proteomes" id="UP001164965">
    <property type="component" value="Chromosome"/>
</dbReference>
<sequence length="166" mass="16072">MRRRATTAALTGLGAVALVALAGCSANGTPAAPARSEAVPTTAAATPTGDVSVSACTAYAGATGNPRQVVATSSAKPVLGPAVALVLVSFRGVVSGASVPADPQLQEAFTELVASVDDLSTQLAAGLPAGADPVKTPVTVDPTRLRTALDAADALCTARGVAPKAG</sequence>
<evidence type="ECO:0000313" key="3">
    <source>
        <dbReference type="Proteomes" id="UP001164965"/>
    </source>
</evidence>
<feature type="signal peptide" evidence="1">
    <location>
        <begin position="1"/>
        <end position="22"/>
    </location>
</feature>
<name>A0ABY6P2R0_9NOCA</name>
<proteinExistence type="predicted"/>
<evidence type="ECO:0000313" key="2">
    <source>
        <dbReference type="EMBL" id="UZJ25934.1"/>
    </source>
</evidence>
<reference evidence="2" key="1">
    <citation type="submission" date="2022-10" db="EMBL/GenBank/DDBJ databases">
        <title>Rhodococcus sp.75.</title>
        <authorList>
            <person name="Sun M."/>
        </authorList>
    </citation>
    <scope>NUCLEOTIDE SEQUENCE</scope>
    <source>
        <strain evidence="2">75</strain>
    </source>
</reference>
<dbReference type="RefSeq" id="WP_265384038.1">
    <property type="nucleotide sequence ID" value="NZ_CP110615.1"/>
</dbReference>
<keyword evidence="3" id="KW-1185">Reference proteome</keyword>
<accession>A0ABY6P2R0</accession>
<feature type="chain" id="PRO_5047076530" description="Lipoprotein" evidence="1">
    <location>
        <begin position="23"/>
        <end position="166"/>
    </location>
</feature>
<protein>
    <recommendedName>
        <fullName evidence="4">Lipoprotein</fullName>
    </recommendedName>
</protein>
<gene>
    <name evidence="2" type="ORF">RHODO2019_05740</name>
</gene>
<keyword evidence="1" id="KW-0732">Signal</keyword>
<organism evidence="2 3">
    <name type="scientific">Rhodococcus antarcticus</name>
    <dbReference type="NCBI Taxonomy" id="2987751"/>
    <lineage>
        <taxon>Bacteria</taxon>
        <taxon>Bacillati</taxon>
        <taxon>Actinomycetota</taxon>
        <taxon>Actinomycetes</taxon>
        <taxon>Mycobacteriales</taxon>
        <taxon>Nocardiaceae</taxon>
        <taxon>Rhodococcus</taxon>
    </lineage>
</organism>
<dbReference type="PROSITE" id="PS51257">
    <property type="entry name" value="PROKAR_LIPOPROTEIN"/>
    <property type="match status" value="1"/>
</dbReference>
<dbReference type="EMBL" id="CP110615">
    <property type="protein sequence ID" value="UZJ25934.1"/>
    <property type="molecule type" value="Genomic_DNA"/>
</dbReference>
<evidence type="ECO:0008006" key="4">
    <source>
        <dbReference type="Google" id="ProtNLM"/>
    </source>
</evidence>
<evidence type="ECO:0000256" key="1">
    <source>
        <dbReference type="SAM" id="SignalP"/>
    </source>
</evidence>